<organism evidence="2 3">
    <name type="scientific">Lophiotrema nucula</name>
    <dbReference type="NCBI Taxonomy" id="690887"/>
    <lineage>
        <taxon>Eukaryota</taxon>
        <taxon>Fungi</taxon>
        <taxon>Dikarya</taxon>
        <taxon>Ascomycota</taxon>
        <taxon>Pezizomycotina</taxon>
        <taxon>Dothideomycetes</taxon>
        <taxon>Pleosporomycetidae</taxon>
        <taxon>Pleosporales</taxon>
        <taxon>Lophiotremataceae</taxon>
        <taxon>Lophiotrema</taxon>
    </lineage>
</organism>
<sequence length="96" mass="10585">MWKVRSAAILVGGASSCLPWLWPNCNPSLRPFNFPATIIRGLRASQTAFYLASSSALMASSCLIPSSISAETRASFPLDRSNWRDRANKLLPLWLC</sequence>
<evidence type="ECO:0008006" key="4">
    <source>
        <dbReference type="Google" id="ProtNLM"/>
    </source>
</evidence>
<proteinExistence type="predicted"/>
<dbReference type="EMBL" id="ML977355">
    <property type="protein sequence ID" value="KAF2107300.1"/>
    <property type="molecule type" value="Genomic_DNA"/>
</dbReference>
<dbReference type="PROSITE" id="PS51257">
    <property type="entry name" value="PROKAR_LIPOPROTEIN"/>
    <property type="match status" value="1"/>
</dbReference>
<evidence type="ECO:0000256" key="1">
    <source>
        <dbReference type="SAM" id="SignalP"/>
    </source>
</evidence>
<keyword evidence="3" id="KW-1185">Reference proteome</keyword>
<name>A0A6A5YK09_9PLEO</name>
<accession>A0A6A5YK09</accession>
<feature type="chain" id="PRO_5025638880" description="Secreted protein" evidence="1">
    <location>
        <begin position="17"/>
        <end position="96"/>
    </location>
</feature>
<dbReference type="AlphaFoldDB" id="A0A6A5YK09"/>
<gene>
    <name evidence="2" type="ORF">BDV96DRAFT_589527</name>
</gene>
<keyword evidence="1" id="KW-0732">Signal</keyword>
<evidence type="ECO:0000313" key="3">
    <source>
        <dbReference type="Proteomes" id="UP000799770"/>
    </source>
</evidence>
<dbReference type="Proteomes" id="UP000799770">
    <property type="component" value="Unassembled WGS sequence"/>
</dbReference>
<feature type="signal peptide" evidence="1">
    <location>
        <begin position="1"/>
        <end position="16"/>
    </location>
</feature>
<reference evidence="2" key="1">
    <citation type="journal article" date="2020" name="Stud. Mycol.">
        <title>101 Dothideomycetes genomes: a test case for predicting lifestyles and emergence of pathogens.</title>
        <authorList>
            <person name="Haridas S."/>
            <person name="Albert R."/>
            <person name="Binder M."/>
            <person name="Bloem J."/>
            <person name="Labutti K."/>
            <person name="Salamov A."/>
            <person name="Andreopoulos B."/>
            <person name="Baker S."/>
            <person name="Barry K."/>
            <person name="Bills G."/>
            <person name="Bluhm B."/>
            <person name="Cannon C."/>
            <person name="Castanera R."/>
            <person name="Culley D."/>
            <person name="Daum C."/>
            <person name="Ezra D."/>
            <person name="Gonzalez J."/>
            <person name="Henrissat B."/>
            <person name="Kuo A."/>
            <person name="Liang C."/>
            <person name="Lipzen A."/>
            <person name="Lutzoni F."/>
            <person name="Magnuson J."/>
            <person name="Mondo S."/>
            <person name="Nolan M."/>
            <person name="Ohm R."/>
            <person name="Pangilinan J."/>
            <person name="Park H.-J."/>
            <person name="Ramirez L."/>
            <person name="Alfaro M."/>
            <person name="Sun H."/>
            <person name="Tritt A."/>
            <person name="Yoshinaga Y."/>
            <person name="Zwiers L.-H."/>
            <person name="Turgeon B."/>
            <person name="Goodwin S."/>
            <person name="Spatafora J."/>
            <person name="Crous P."/>
            <person name="Grigoriev I."/>
        </authorList>
    </citation>
    <scope>NUCLEOTIDE SEQUENCE</scope>
    <source>
        <strain evidence="2">CBS 627.86</strain>
    </source>
</reference>
<evidence type="ECO:0000313" key="2">
    <source>
        <dbReference type="EMBL" id="KAF2107300.1"/>
    </source>
</evidence>
<protein>
    <recommendedName>
        <fullName evidence="4">Secreted protein</fullName>
    </recommendedName>
</protein>